<dbReference type="InParanoid" id="C1GKL0"/>
<evidence type="ECO:0000313" key="2">
    <source>
        <dbReference type="EMBL" id="EEH42976.2"/>
    </source>
</evidence>
<evidence type="ECO:0000313" key="3">
    <source>
        <dbReference type="Proteomes" id="UP000001628"/>
    </source>
</evidence>
<protein>
    <submittedName>
        <fullName evidence="2">Uncharacterized protein</fullName>
    </submittedName>
</protein>
<dbReference type="Proteomes" id="UP000001628">
    <property type="component" value="Unassembled WGS sequence"/>
</dbReference>
<feature type="region of interest" description="Disordered" evidence="1">
    <location>
        <begin position="57"/>
        <end position="102"/>
    </location>
</feature>
<evidence type="ECO:0000256" key="1">
    <source>
        <dbReference type="SAM" id="MobiDB-lite"/>
    </source>
</evidence>
<reference evidence="2 3" key="1">
    <citation type="journal article" date="2011" name="PLoS Genet.">
        <title>Comparative genomic analysis of human fungal pathogens causing paracoccidioidomycosis.</title>
        <authorList>
            <person name="Desjardins C.A."/>
            <person name="Champion M.D."/>
            <person name="Holder J.W."/>
            <person name="Muszewska A."/>
            <person name="Goldberg J."/>
            <person name="Bailao A.M."/>
            <person name="Brigido M.M."/>
            <person name="Ferreira M.E."/>
            <person name="Garcia A.M."/>
            <person name="Grynberg M."/>
            <person name="Gujja S."/>
            <person name="Heiman D.I."/>
            <person name="Henn M.R."/>
            <person name="Kodira C.D."/>
            <person name="Leon-Narvaez H."/>
            <person name="Longo L.V."/>
            <person name="Ma L.J."/>
            <person name="Malavazi I."/>
            <person name="Matsuo A.L."/>
            <person name="Morais F.V."/>
            <person name="Pereira M."/>
            <person name="Rodriguez-Brito S."/>
            <person name="Sakthikumar S."/>
            <person name="Salem-Izacc S.M."/>
            <person name="Sykes S.M."/>
            <person name="Teixeira M.M."/>
            <person name="Vallejo M.C."/>
            <person name="Walter M.E."/>
            <person name="Yandava C."/>
            <person name="Young S."/>
            <person name="Zeng Q."/>
            <person name="Zucker J."/>
            <person name="Felipe M.S."/>
            <person name="Goldman G.H."/>
            <person name="Haas B.J."/>
            <person name="McEwen J.G."/>
            <person name="Nino-Vega G."/>
            <person name="Puccia R."/>
            <person name="San-Blas G."/>
            <person name="Soares C.M."/>
            <person name="Birren B.W."/>
            <person name="Cuomo C.A."/>
        </authorList>
    </citation>
    <scope>NUCLEOTIDE SEQUENCE [LARGE SCALE GENOMIC DNA]</scope>
    <source>
        <strain evidence="2 3">Pb18</strain>
    </source>
</reference>
<keyword evidence="3" id="KW-1185">Reference proteome</keyword>
<feature type="compositionally biased region" description="Basic and acidic residues" evidence="1">
    <location>
        <begin position="62"/>
        <end position="78"/>
    </location>
</feature>
<proteinExistence type="predicted"/>
<dbReference type="VEuPathDB" id="FungiDB:PADG_07796"/>
<dbReference type="AlphaFoldDB" id="C1GKL0"/>
<name>C1GKL0_PARBD</name>
<gene>
    <name evidence="2" type="ORF">PADG_07796</name>
</gene>
<accession>C1GKL0</accession>
<dbReference type="KEGG" id="pbn:PADG_07796"/>
<dbReference type="HOGENOM" id="CLU_2278305_0_0_1"/>
<dbReference type="GeneID" id="22586223"/>
<organism evidence="2 3">
    <name type="scientific">Paracoccidioides brasiliensis (strain Pb18)</name>
    <dbReference type="NCBI Taxonomy" id="502780"/>
    <lineage>
        <taxon>Eukaryota</taxon>
        <taxon>Fungi</taxon>
        <taxon>Dikarya</taxon>
        <taxon>Ascomycota</taxon>
        <taxon>Pezizomycotina</taxon>
        <taxon>Eurotiomycetes</taxon>
        <taxon>Eurotiomycetidae</taxon>
        <taxon>Onygenales</taxon>
        <taxon>Ajellomycetaceae</taxon>
        <taxon>Paracoccidioides</taxon>
    </lineage>
</organism>
<sequence>MHEGQKVYAQHYMPCAFGLLERAQRMSQYINPIPSGIVVGKRKVAQIHIEDVFSHARNKSSGRNEVRSAQSDSKDVGRTDGLIMDIGEDGTRPTHPVGWVKG</sequence>
<dbReference type="RefSeq" id="XP_010763044.1">
    <property type="nucleotide sequence ID" value="XM_010764742.1"/>
</dbReference>
<dbReference type="EMBL" id="KN275968">
    <property type="protein sequence ID" value="EEH42976.2"/>
    <property type="molecule type" value="Genomic_DNA"/>
</dbReference>